<organism evidence="2 3">
    <name type="scientific">Brachybacterium hainanense</name>
    <dbReference type="NCBI Taxonomy" id="1541174"/>
    <lineage>
        <taxon>Bacteria</taxon>
        <taxon>Bacillati</taxon>
        <taxon>Actinomycetota</taxon>
        <taxon>Actinomycetes</taxon>
        <taxon>Micrococcales</taxon>
        <taxon>Dermabacteraceae</taxon>
        <taxon>Brachybacterium</taxon>
    </lineage>
</organism>
<reference evidence="2 3" key="1">
    <citation type="submission" date="2024-09" db="EMBL/GenBank/DDBJ databases">
        <authorList>
            <person name="Sun Q."/>
            <person name="Mori K."/>
        </authorList>
    </citation>
    <scope>NUCLEOTIDE SEQUENCE [LARGE SCALE GENOMIC DNA]</scope>
    <source>
        <strain evidence="2 3">CICC 10874</strain>
    </source>
</reference>
<accession>A0ABV6RCA1</accession>
<keyword evidence="1" id="KW-1133">Transmembrane helix</keyword>
<feature type="transmembrane region" description="Helical" evidence="1">
    <location>
        <begin position="6"/>
        <end position="27"/>
    </location>
</feature>
<evidence type="ECO:0000313" key="3">
    <source>
        <dbReference type="Proteomes" id="UP001589793"/>
    </source>
</evidence>
<proteinExistence type="predicted"/>
<feature type="transmembrane region" description="Helical" evidence="1">
    <location>
        <begin position="39"/>
        <end position="60"/>
    </location>
</feature>
<evidence type="ECO:0000313" key="2">
    <source>
        <dbReference type="EMBL" id="MFC0674609.1"/>
    </source>
</evidence>
<name>A0ABV6RCA1_9MICO</name>
<gene>
    <name evidence="2" type="ORF">ACFFF6_11645</name>
</gene>
<comment type="caution">
    <text evidence="2">The sequence shown here is derived from an EMBL/GenBank/DDBJ whole genome shotgun (WGS) entry which is preliminary data.</text>
</comment>
<keyword evidence="1" id="KW-0812">Transmembrane</keyword>
<dbReference type="EMBL" id="JBHLSV010000013">
    <property type="protein sequence ID" value="MFC0674609.1"/>
    <property type="molecule type" value="Genomic_DNA"/>
</dbReference>
<protein>
    <submittedName>
        <fullName evidence="2">Uncharacterized protein</fullName>
    </submittedName>
</protein>
<dbReference type="Proteomes" id="UP001589793">
    <property type="component" value="Unassembled WGS sequence"/>
</dbReference>
<keyword evidence="3" id="KW-1185">Reference proteome</keyword>
<sequence length="62" mass="6216">MDPLLLLLIMVGALTVLIALVAVVVGIRSGFDRPAARILLRVAGGGGLLCAVLGAMLAVFSG</sequence>
<evidence type="ECO:0000256" key="1">
    <source>
        <dbReference type="SAM" id="Phobius"/>
    </source>
</evidence>
<keyword evidence="1" id="KW-0472">Membrane</keyword>
<dbReference type="RefSeq" id="WP_376980863.1">
    <property type="nucleotide sequence ID" value="NZ_JBHLSV010000013.1"/>
</dbReference>